<dbReference type="EMBL" id="FUYQ01000012">
    <property type="protein sequence ID" value="SKB59391.1"/>
    <property type="molecule type" value="Genomic_DNA"/>
</dbReference>
<protein>
    <recommendedName>
        <fullName evidence="3">MarR family transcriptional regulator</fullName>
    </recommendedName>
</protein>
<dbReference type="Proteomes" id="UP000190852">
    <property type="component" value="Unassembled WGS sequence"/>
</dbReference>
<evidence type="ECO:0008006" key="3">
    <source>
        <dbReference type="Google" id="ProtNLM"/>
    </source>
</evidence>
<reference evidence="2" key="1">
    <citation type="submission" date="2017-02" db="EMBL/GenBank/DDBJ databases">
        <authorList>
            <person name="Varghese N."/>
            <person name="Submissions S."/>
        </authorList>
    </citation>
    <scope>NUCLEOTIDE SEQUENCE [LARGE SCALE GENOMIC DNA]</scope>
    <source>
        <strain evidence="2">DSM 24967</strain>
    </source>
</reference>
<organism evidence="1 2">
    <name type="scientific">Parabacteroides chartae</name>
    <dbReference type="NCBI Taxonomy" id="1037355"/>
    <lineage>
        <taxon>Bacteria</taxon>
        <taxon>Pseudomonadati</taxon>
        <taxon>Bacteroidota</taxon>
        <taxon>Bacteroidia</taxon>
        <taxon>Bacteroidales</taxon>
        <taxon>Tannerellaceae</taxon>
        <taxon>Parabacteroides</taxon>
    </lineage>
</organism>
<keyword evidence="2" id="KW-1185">Reference proteome</keyword>
<accession>A0A1T5CJ83</accession>
<dbReference type="RefSeq" id="WP_079683457.1">
    <property type="nucleotide sequence ID" value="NZ_FUYQ01000012.1"/>
</dbReference>
<proteinExistence type="predicted"/>
<sequence>MKRIQKFLQETVGLSANLEKLPDSQLKKLPMYLEYGYNYYLLTVEGHQLVLAYVDENLKTAGQLKKQSQAMSNLLNLPVAFVMDNQSSQLKRRLIQEKIGFIVPESQVYLPQFLISLTENARPVHSFPELLSPSAQLLLLYHLQKEYLEPFSLKEIAQKLDYTPKTITKIAAELKSKNLCQIIGTKEKRLVFIVDRKQLWTMAEPQMQQPISKVFFADSKDKVKFCQSGDAALAHYTFLAETGKEAYAIYKPEFEELKEKKYWEYIDELEGDVRIEVWKYNPRILSINGYIDPLSLYLCYREDTNERVAAEINELIHNRKW</sequence>
<name>A0A1T5CJ83_9BACT</name>
<evidence type="ECO:0000313" key="2">
    <source>
        <dbReference type="Proteomes" id="UP000190852"/>
    </source>
</evidence>
<evidence type="ECO:0000313" key="1">
    <source>
        <dbReference type="EMBL" id="SKB59391.1"/>
    </source>
</evidence>
<gene>
    <name evidence="1" type="ORF">SAMN05660349_01942</name>
</gene>
<dbReference type="AlphaFoldDB" id="A0A1T5CJ83"/>